<evidence type="ECO:0000313" key="2">
    <source>
        <dbReference type="EMBL" id="MDC8753317.1"/>
    </source>
</evidence>
<feature type="transmembrane region" description="Helical" evidence="1">
    <location>
        <begin position="39"/>
        <end position="57"/>
    </location>
</feature>
<gene>
    <name evidence="2" type="ORF">OIK40_01520</name>
</gene>
<dbReference type="EMBL" id="JAQQXQ010000001">
    <property type="protein sequence ID" value="MDC8753317.1"/>
    <property type="molecule type" value="Genomic_DNA"/>
</dbReference>
<evidence type="ECO:0000256" key="1">
    <source>
        <dbReference type="SAM" id="Phobius"/>
    </source>
</evidence>
<proteinExistence type="predicted"/>
<dbReference type="RefSeq" id="WP_273675592.1">
    <property type="nucleotide sequence ID" value="NZ_JAQQXQ010000001.1"/>
</dbReference>
<organism evidence="2 3">
    <name type="scientific">Erythrobacter fulvus</name>
    <dbReference type="NCBI Taxonomy" id="2987523"/>
    <lineage>
        <taxon>Bacteria</taxon>
        <taxon>Pseudomonadati</taxon>
        <taxon>Pseudomonadota</taxon>
        <taxon>Alphaproteobacteria</taxon>
        <taxon>Sphingomonadales</taxon>
        <taxon>Erythrobacteraceae</taxon>
        <taxon>Erythrobacter/Porphyrobacter group</taxon>
        <taxon>Erythrobacter</taxon>
    </lineage>
</organism>
<accession>A0ABT5JKR7</accession>
<feature type="transmembrane region" description="Helical" evidence="1">
    <location>
        <begin position="6"/>
        <end position="27"/>
    </location>
</feature>
<feature type="transmembrane region" description="Helical" evidence="1">
    <location>
        <begin position="63"/>
        <end position="84"/>
    </location>
</feature>
<keyword evidence="1" id="KW-0812">Transmembrane</keyword>
<keyword evidence="1" id="KW-1133">Transmembrane helix</keyword>
<evidence type="ECO:0000313" key="3">
    <source>
        <dbReference type="Proteomes" id="UP001216558"/>
    </source>
</evidence>
<comment type="caution">
    <text evidence="2">The sequence shown here is derived from an EMBL/GenBank/DDBJ whole genome shotgun (WGS) entry which is preliminary data.</text>
</comment>
<sequence length="103" mass="11110">MAYFFGQIIGGVFGIFLLYALLEWAIFKRVFDDPIKGKVGSVAAAYMTGSTLAGFGGADGGPYYWGAFSDYAAPAIIVGAYAFWQGKRLREAITKGEAQTVFE</sequence>
<dbReference type="Proteomes" id="UP001216558">
    <property type="component" value="Unassembled WGS sequence"/>
</dbReference>
<name>A0ABT5JKR7_9SPHN</name>
<keyword evidence="3" id="KW-1185">Reference proteome</keyword>
<reference evidence="2 3" key="1">
    <citation type="submission" date="2022-10" db="EMBL/GenBank/DDBJ databases">
        <title>Erythrobacter sp. sf7 Genome sequencing.</title>
        <authorList>
            <person name="Park S."/>
        </authorList>
    </citation>
    <scope>NUCLEOTIDE SEQUENCE [LARGE SCALE GENOMIC DNA]</scope>
    <source>
        <strain evidence="3">sf7</strain>
    </source>
</reference>
<protein>
    <submittedName>
        <fullName evidence="2">Uncharacterized protein</fullName>
    </submittedName>
</protein>
<keyword evidence="1" id="KW-0472">Membrane</keyword>